<dbReference type="Gene3D" id="3.40.50.1000">
    <property type="entry name" value="HAD superfamily/HAD-like"/>
    <property type="match status" value="1"/>
</dbReference>
<gene>
    <name evidence="5" type="ordered locus">Rfer_3737</name>
</gene>
<dbReference type="SFLD" id="SFLDS00003">
    <property type="entry name" value="Haloacid_Dehalogenase"/>
    <property type="match status" value="1"/>
</dbReference>
<dbReference type="InterPro" id="IPR023198">
    <property type="entry name" value="PGP-like_dom2"/>
</dbReference>
<dbReference type="STRING" id="338969.Rfer_3737"/>
<comment type="pathway">
    <text evidence="2">Organic acid metabolism; glycolate biosynthesis; glycolate from 2-phosphoglycolate: step 1/1.</text>
</comment>
<dbReference type="NCBIfam" id="TIGR01549">
    <property type="entry name" value="HAD-SF-IA-v1"/>
    <property type="match status" value="1"/>
</dbReference>
<evidence type="ECO:0000256" key="3">
    <source>
        <dbReference type="ARBA" id="ARBA00006171"/>
    </source>
</evidence>
<dbReference type="Proteomes" id="UP000008332">
    <property type="component" value="Chromosome"/>
</dbReference>
<dbReference type="PANTHER" id="PTHR43434">
    <property type="entry name" value="PHOSPHOGLYCOLATE PHOSPHATASE"/>
    <property type="match status" value="1"/>
</dbReference>
<reference evidence="6" key="1">
    <citation type="submission" date="2006-02" db="EMBL/GenBank/DDBJ databases">
        <title>Complete sequence of chromosome of Rhodoferax ferrireducens DSM 15236.</title>
        <authorList>
            <person name="Copeland A."/>
            <person name="Lucas S."/>
            <person name="Lapidus A."/>
            <person name="Barry K."/>
            <person name="Detter J.C."/>
            <person name="Glavina del Rio T."/>
            <person name="Hammon N."/>
            <person name="Israni S."/>
            <person name="Pitluck S."/>
            <person name="Brettin T."/>
            <person name="Bruce D."/>
            <person name="Han C."/>
            <person name="Tapia R."/>
            <person name="Gilna P."/>
            <person name="Kiss H."/>
            <person name="Schmutz J."/>
            <person name="Larimer F."/>
            <person name="Land M."/>
            <person name="Kyrpides N."/>
            <person name="Ivanova N."/>
            <person name="Richardson P."/>
        </authorList>
    </citation>
    <scope>NUCLEOTIDE SEQUENCE [LARGE SCALE GENOMIC DNA]</scope>
    <source>
        <strain evidence="6">ATCC BAA-621 / DSM 15236 / T118</strain>
    </source>
</reference>
<accession>Q21S16</accession>
<name>Q21S16_ALBFT</name>
<dbReference type="GO" id="GO:0008967">
    <property type="term" value="F:phosphoglycolate phosphatase activity"/>
    <property type="evidence" value="ECO:0007669"/>
    <property type="project" value="UniProtKB-EC"/>
</dbReference>
<proteinExistence type="inferred from homology"/>
<keyword evidence="6" id="KW-1185">Reference proteome</keyword>
<dbReference type="HOGENOM" id="CLU_045011_19_1_4"/>
<dbReference type="SFLD" id="SFLDG01129">
    <property type="entry name" value="C1.5:_HAD__Beta-PGM__Phosphata"/>
    <property type="match status" value="1"/>
</dbReference>
<dbReference type="EMBL" id="CP000267">
    <property type="protein sequence ID" value="ABD71437.1"/>
    <property type="molecule type" value="Genomic_DNA"/>
</dbReference>
<dbReference type="KEGG" id="rfr:Rfer_3737"/>
<dbReference type="InterPro" id="IPR023214">
    <property type="entry name" value="HAD_sf"/>
</dbReference>
<organism evidence="5 6">
    <name type="scientific">Albidiferax ferrireducens (strain ATCC BAA-621 / DSM 15236 / T118)</name>
    <name type="common">Rhodoferax ferrireducens</name>
    <dbReference type="NCBI Taxonomy" id="338969"/>
    <lineage>
        <taxon>Bacteria</taxon>
        <taxon>Pseudomonadati</taxon>
        <taxon>Pseudomonadota</taxon>
        <taxon>Betaproteobacteria</taxon>
        <taxon>Burkholderiales</taxon>
        <taxon>Comamonadaceae</taxon>
        <taxon>Rhodoferax</taxon>
    </lineage>
</organism>
<evidence type="ECO:0000256" key="2">
    <source>
        <dbReference type="ARBA" id="ARBA00004818"/>
    </source>
</evidence>
<dbReference type="Pfam" id="PF13419">
    <property type="entry name" value="HAD_2"/>
    <property type="match status" value="1"/>
</dbReference>
<dbReference type="NCBIfam" id="TIGR01509">
    <property type="entry name" value="HAD-SF-IA-v3"/>
    <property type="match status" value="1"/>
</dbReference>
<evidence type="ECO:0000313" key="6">
    <source>
        <dbReference type="Proteomes" id="UP000008332"/>
    </source>
</evidence>
<dbReference type="PANTHER" id="PTHR43434:SF1">
    <property type="entry name" value="PHOSPHOGLYCOLATE PHOSPHATASE"/>
    <property type="match status" value="1"/>
</dbReference>
<dbReference type="GO" id="GO:0006281">
    <property type="term" value="P:DNA repair"/>
    <property type="evidence" value="ECO:0007669"/>
    <property type="project" value="TreeGrafter"/>
</dbReference>
<dbReference type="AlphaFoldDB" id="Q21S16"/>
<dbReference type="InterPro" id="IPR006439">
    <property type="entry name" value="HAD-SF_hydro_IA"/>
</dbReference>
<dbReference type="EC" id="3.1.3.18" evidence="4"/>
<dbReference type="InterPro" id="IPR050155">
    <property type="entry name" value="HAD-like_hydrolase_sf"/>
</dbReference>
<evidence type="ECO:0000256" key="4">
    <source>
        <dbReference type="ARBA" id="ARBA00013078"/>
    </source>
</evidence>
<dbReference type="Gene3D" id="1.10.150.240">
    <property type="entry name" value="Putative phosphatase, domain 2"/>
    <property type="match status" value="1"/>
</dbReference>
<comment type="catalytic activity">
    <reaction evidence="1">
        <text>2-phosphoglycolate + H2O = glycolate + phosphate</text>
        <dbReference type="Rhea" id="RHEA:14369"/>
        <dbReference type="ChEBI" id="CHEBI:15377"/>
        <dbReference type="ChEBI" id="CHEBI:29805"/>
        <dbReference type="ChEBI" id="CHEBI:43474"/>
        <dbReference type="ChEBI" id="CHEBI:58033"/>
        <dbReference type="EC" id="3.1.3.18"/>
    </reaction>
</comment>
<evidence type="ECO:0000256" key="1">
    <source>
        <dbReference type="ARBA" id="ARBA00000830"/>
    </source>
</evidence>
<dbReference type="InterPro" id="IPR036412">
    <property type="entry name" value="HAD-like_sf"/>
</dbReference>
<sequence>MTHYVRNITFMNNSDHIRAVIFDLDGTMFDTLPSLSTAANVVLVYAGWQEVPMSLLQSALNEGLRPLFHKAIALQSTAVDAQTATRLEYEYMAQYLRHGLLTATLFAGVADALMACKSRGLKLGVCTNRDRASTEALLASAAIVDSFDAIVSLGDAPLPKPAPDPLLLLMERLDVSPEETLFVGDSAMDARCAQLSKVRFAAHLGGYAGHAGDLLPNVLSFGSYEQLTSWLLDHCSALFPPASFTSPRPINLCH</sequence>
<protein>
    <recommendedName>
        <fullName evidence="4">phosphoglycolate phosphatase</fullName>
        <ecNumber evidence="4">3.1.3.18</ecNumber>
    </recommendedName>
</protein>
<evidence type="ECO:0000313" key="5">
    <source>
        <dbReference type="EMBL" id="ABD71437.1"/>
    </source>
</evidence>
<dbReference type="InterPro" id="IPR041492">
    <property type="entry name" value="HAD_2"/>
</dbReference>
<dbReference type="eggNOG" id="COG0546">
    <property type="taxonomic scope" value="Bacteria"/>
</dbReference>
<keyword evidence="5" id="KW-0378">Hydrolase</keyword>
<comment type="similarity">
    <text evidence="3">Belongs to the HAD-like hydrolase superfamily. CbbY/CbbZ/Gph/YieH family.</text>
</comment>
<dbReference type="SUPFAM" id="SSF56784">
    <property type="entry name" value="HAD-like"/>
    <property type="match status" value="1"/>
</dbReference>